<organism evidence="2 3">
    <name type="scientific">Paenibacillus macquariensis</name>
    <dbReference type="NCBI Taxonomy" id="948756"/>
    <lineage>
        <taxon>Bacteria</taxon>
        <taxon>Bacillati</taxon>
        <taxon>Bacillota</taxon>
        <taxon>Bacilli</taxon>
        <taxon>Bacillales</taxon>
        <taxon>Paenibacillaceae</taxon>
        <taxon>Paenibacillus</taxon>
    </lineage>
</organism>
<name>A0ABY1JM91_9BACL</name>
<keyword evidence="3" id="KW-1185">Reference proteome</keyword>
<dbReference type="Proteomes" id="UP000186666">
    <property type="component" value="Unassembled WGS sequence"/>
</dbReference>
<sequence length="61" mass="7069">MLETMKRSLAQRKPMILISDQGSHFTSPQFIDLLKKHEVRISMDGKGRAKDNIVIESLWRS</sequence>
<dbReference type="EMBL" id="FTNK01000002">
    <property type="protein sequence ID" value="SIQ45586.1"/>
    <property type="molecule type" value="Genomic_DNA"/>
</dbReference>
<comment type="caution">
    <text evidence="2">The sequence shown here is derived from an EMBL/GenBank/DDBJ whole genome shotgun (WGS) entry which is preliminary data.</text>
</comment>
<dbReference type="PROSITE" id="PS50994">
    <property type="entry name" value="INTEGRASE"/>
    <property type="match status" value="1"/>
</dbReference>
<accession>A0ABY1JM91</accession>
<dbReference type="InterPro" id="IPR012337">
    <property type="entry name" value="RNaseH-like_sf"/>
</dbReference>
<dbReference type="SUPFAM" id="SSF53098">
    <property type="entry name" value="Ribonuclease H-like"/>
    <property type="match status" value="1"/>
</dbReference>
<gene>
    <name evidence="2" type="ORF">SAMN05421578_10270</name>
</gene>
<feature type="domain" description="Integrase catalytic" evidence="1">
    <location>
        <begin position="1"/>
        <end position="61"/>
    </location>
</feature>
<evidence type="ECO:0000259" key="1">
    <source>
        <dbReference type="PROSITE" id="PS50994"/>
    </source>
</evidence>
<evidence type="ECO:0000313" key="3">
    <source>
        <dbReference type="Proteomes" id="UP000186666"/>
    </source>
</evidence>
<reference evidence="2 3" key="1">
    <citation type="submission" date="2017-01" db="EMBL/GenBank/DDBJ databases">
        <authorList>
            <person name="Varghese N."/>
            <person name="Submissions S."/>
        </authorList>
    </citation>
    <scope>NUCLEOTIDE SEQUENCE [LARGE SCALE GENOMIC DNA]</scope>
    <source>
        <strain evidence="2 3">ATCC 23464</strain>
    </source>
</reference>
<proteinExistence type="predicted"/>
<dbReference type="InterPro" id="IPR036397">
    <property type="entry name" value="RNaseH_sf"/>
</dbReference>
<protein>
    <submittedName>
        <fullName evidence="2">Transposase</fullName>
    </submittedName>
</protein>
<dbReference type="Gene3D" id="3.30.420.10">
    <property type="entry name" value="Ribonuclease H-like superfamily/Ribonuclease H"/>
    <property type="match status" value="1"/>
</dbReference>
<dbReference type="InterPro" id="IPR001584">
    <property type="entry name" value="Integrase_cat-core"/>
</dbReference>
<evidence type="ECO:0000313" key="2">
    <source>
        <dbReference type="EMBL" id="SIQ45586.1"/>
    </source>
</evidence>